<dbReference type="HOGENOM" id="CLU_465393_0_0_1"/>
<dbReference type="InterPro" id="IPR052895">
    <property type="entry name" value="HetReg/Transcr_Mod"/>
</dbReference>
<name>A0A0D2CFN7_9EURO</name>
<dbReference type="STRING" id="5601.A0A0D2CFN7"/>
<dbReference type="Pfam" id="PF06985">
    <property type="entry name" value="HET"/>
    <property type="match status" value="1"/>
</dbReference>
<dbReference type="EMBL" id="KN846961">
    <property type="protein sequence ID" value="KIW63946.1"/>
    <property type="molecule type" value="Genomic_DNA"/>
</dbReference>
<accession>A0A0D2CFN7</accession>
<evidence type="ECO:0000313" key="2">
    <source>
        <dbReference type="EMBL" id="KIW63946.1"/>
    </source>
</evidence>
<keyword evidence="3" id="KW-1185">Reference proteome</keyword>
<proteinExistence type="predicted"/>
<protein>
    <recommendedName>
        <fullName evidence="1">Heterokaryon incompatibility domain-containing protein</fullName>
    </recommendedName>
</protein>
<dbReference type="PANTHER" id="PTHR24148:SF64">
    <property type="entry name" value="HETEROKARYON INCOMPATIBILITY DOMAIN-CONTAINING PROTEIN"/>
    <property type="match status" value="1"/>
</dbReference>
<sequence>MLCWKRKEKKAAAAFVYENLTDQYDFRLLELLPGTEFEPIRCRLRLARLAAQPLYNAVSYTWGEPPADKTILVNDLKFRVRPNLHDMLAELRHTHHHQTYWIDAICINQQDNEERSIQVRKMASIFQTAVGVVAWLRDHTITEPDRYNTVTVKRVSDALQFQLSMFQPPSRPDLVVILSTLSIIAAFFNHEYWRRRWIIQELVLARSVQICSNNFSVPLTHVKTLVQLHASLVTGGGQRLLRHQYESFDNSLAARICNLQGDPYGPNSDLEWLLRNYASTECAEPLDKVYALLSMSGLGSERFLVSYDVSKLDLLLGTVEFSSAQQSLDPSKAISFALMLRKQLGIKVEELDPGAGAGFKLFQPPSIAGTRDTRSVLYKRGIVTSSRVDDATLFRSMHALREQCEGLTHFDIPFGIETTSPPSWSEYTHLSRDDLSTSPDYTWRPYDTWTVSPRDLFAFVWQPSDLYDRESSSPAVWLGFASSRTEAGDLVYQFPGTSVAILLRKVAGSLRLQILGRARLARLTAREALMLPVPSDGRLQAGDENLGIVSKGWRTLDLIKLATAEL</sequence>
<reference evidence="2 3" key="1">
    <citation type="submission" date="2015-01" db="EMBL/GenBank/DDBJ databases">
        <title>The Genome Sequence of Capronia semiimmersa CBS27337.</title>
        <authorList>
            <consortium name="The Broad Institute Genomics Platform"/>
            <person name="Cuomo C."/>
            <person name="de Hoog S."/>
            <person name="Gorbushina A."/>
            <person name="Stielow B."/>
            <person name="Teixiera M."/>
            <person name="Abouelleil A."/>
            <person name="Chapman S.B."/>
            <person name="Priest M."/>
            <person name="Young S.K."/>
            <person name="Wortman J."/>
            <person name="Nusbaum C."/>
            <person name="Birren B."/>
        </authorList>
    </citation>
    <scope>NUCLEOTIDE SEQUENCE [LARGE SCALE GENOMIC DNA]</scope>
    <source>
        <strain evidence="2 3">CBS 27337</strain>
    </source>
</reference>
<evidence type="ECO:0000259" key="1">
    <source>
        <dbReference type="Pfam" id="PF06985"/>
    </source>
</evidence>
<dbReference type="AlphaFoldDB" id="A0A0D2CFN7"/>
<dbReference type="Proteomes" id="UP000054266">
    <property type="component" value="Unassembled WGS sequence"/>
</dbReference>
<organism evidence="2 3">
    <name type="scientific">Phialophora macrospora</name>
    <dbReference type="NCBI Taxonomy" id="1851006"/>
    <lineage>
        <taxon>Eukaryota</taxon>
        <taxon>Fungi</taxon>
        <taxon>Dikarya</taxon>
        <taxon>Ascomycota</taxon>
        <taxon>Pezizomycotina</taxon>
        <taxon>Eurotiomycetes</taxon>
        <taxon>Chaetothyriomycetidae</taxon>
        <taxon>Chaetothyriales</taxon>
        <taxon>Herpotrichiellaceae</taxon>
        <taxon>Phialophora</taxon>
    </lineage>
</organism>
<gene>
    <name evidence="2" type="ORF">PV04_08908</name>
</gene>
<dbReference type="InterPro" id="IPR010730">
    <property type="entry name" value="HET"/>
</dbReference>
<dbReference type="PANTHER" id="PTHR24148">
    <property type="entry name" value="ANKYRIN REPEAT DOMAIN-CONTAINING PROTEIN 39 HOMOLOG-RELATED"/>
    <property type="match status" value="1"/>
</dbReference>
<evidence type="ECO:0000313" key="3">
    <source>
        <dbReference type="Proteomes" id="UP000054266"/>
    </source>
</evidence>
<feature type="domain" description="Heterokaryon incompatibility" evidence="1">
    <location>
        <begin position="55"/>
        <end position="201"/>
    </location>
</feature>